<dbReference type="PANTHER" id="PTHR11361">
    <property type="entry name" value="DNA MISMATCH REPAIR PROTEIN MUTS FAMILY MEMBER"/>
    <property type="match status" value="1"/>
</dbReference>
<dbReference type="InterPro" id="IPR007861">
    <property type="entry name" value="DNA_mismatch_repair_MutS_clamp"/>
</dbReference>
<keyword evidence="4" id="KW-0238">DNA-binding</keyword>
<dbReference type="EMBL" id="ASPP01010493">
    <property type="protein sequence ID" value="ETO22759.1"/>
    <property type="molecule type" value="Genomic_DNA"/>
</dbReference>
<name>X6NAG2_RETFI</name>
<keyword evidence="5" id="KW-0234">DNA repair</keyword>
<accession>X6NAG2</accession>
<evidence type="ECO:0000256" key="2">
    <source>
        <dbReference type="ARBA" id="ARBA00022741"/>
    </source>
</evidence>
<dbReference type="PIRSF" id="PIRSF005813">
    <property type="entry name" value="MSH2"/>
    <property type="match status" value="1"/>
</dbReference>
<evidence type="ECO:0000256" key="5">
    <source>
        <dbReference type="ARBA" id="ARBA00023204"/>
    </source>
</evidence>
<dbReference type="Pfam" id="PF05192">
    <property type="entry name" value="MutS_III"/>
    <property type="match status" value="1"/>
</dbReference>
<evidence type="ECO:0000313" key="7">
    <source>
        <dbReference type="EMBL" id="ETO22759.1"/>
    </source>
</evidence>
<dbReference type="InterPro" id="IPR011184">
    <property type="entry name" value="DNA_mismatch_repair_Msh2"/>
</dbReference>
<organism evidence="7 8">
    <name type="scientific">Reticulomyxa filosa</name>
    <dbReference type="NCBI Taxonomy" id="46433"/>
    <lineage>
        <taxon>Eukaryota</taxon>
        <taxon>Sar</taxon>
        <taxon>Rhizaria</taxon>
        <taxon>Retaria</taxon>
        <taxon>Foraminifera</taxon>
        <taxon>Monothalamids</taxon>
        <taxon>Reticulomyxidae</taxon>
        <taxon>Reticulomyxa</taxon>
    </lineage>
</organism>
<dbReference type="Pfam" id="PF05190">
    <property type="entry name" value="MutS_IV"/>
    <property type="match status" value="1"/>
</dbReference>
<keyword evidence="3" id="KW-0067">ATP-binding</keyword>
<dbReference type="GO" id="GO:0140664">
    <property type="term" value="F:ATP-dependent DNA damage sensor activity"/>
    <property type="evidence" value="ECO:0007669"/>
    <property type="project" value="InterPro"/>
</dbReference>
<dbReference type="Gene3D" id="3.40.50.300">
    <property type="entry name" value="P-loop containing nucleotide triphosphate hydrolases"/>
    <property type="match status" value="1"/>
</dbReference>
<dbReference type="SMART" id="SM00533">
    <property type="entry name" value="MUTSd"/>
    <property type="match status" value="1"/>
</dbReference>
<dbReference type="GO" id="GO:0030983">
    <property type="term" value="F:mismatched DNA binding"/>
    <property type="evidence" value="ECO:0007669"/>
    <property type="project" value="InterPro"/>
</dbReference>
<dbReference type="InterPro" id="IPR000432">
    <property type="entry name" value="DNA_mismatch_repair_MutS_C"/>
</dbReference>
<dbReference type="InterPro" id="IPR036187">
    <property type="entry name" value="DNA_mismatch_repair_MutS_sf"/>
</dbReference>
<feature type="domain" description="DNA mismatch repair proteins mutS family" evidence="6">
    <location>
        <begin position="499"/>
        <end position="515"/>
    </location>
</feature>
<dbReference type="Pfam" id="PF00488">
    <property type="entry name" value="MutS_V"/>
    <property type="match status" value="1"/>
</dbReference>
<evidence type="ECO:0000256" key="4">
    <source>
        <dbReference type="ARBA" id="ARBA00023125"/>
    </source>
</evidence>
<dbReference type="InterPro" id="IPR045076">
    <property type="entry name" value="MutS"/>
</dbReference>
<dbReference type="SUPFAM" id="SSF52540">
    <property type="entry name" value="P-loop containing nucleoside triphosphate hydrolases"/>
    <property type="match status" value="1"/>
</dbReference>
<evidence type="ECO:0000313" key="8">
    <source>
        <dbReference type="Proteomes" id="UP000023152"/>
    </source>
</evidence>
<keyword evidence="8" id="KW-1185">Reference proteome</keyword>
<dbReference type="GO" id="GO:0032301">
    <property type="term" value="C:MutSalpha complex"/>
    <property type="evidence" value="ECO:0007669"/>
    <property type="project" value="TreeGrafter"/>
</dbReference>
<keyword evidence="5" id="KW-0227">DNA damage</keyword>
<dbReference type="SMART" id="SM00534">
    <property type="entry name" value="MUTSac"/>
    <property type="match status" value="1"/>
</dbReference>
<dbReference type="FunFam" id="3.40.50.300:FF:005021">
    <property type="entry name" value="Predicted protein"/>
    <property type="match status" value="1"/>
</dbReference>
<dbReference type="GO" id="GO:0006298">
    <property type="term" value="P:mismatch repair"/>
    <property type="evidence" value="ECO:0007669"/>
    <property type="project" value="InterPro"/>
</dbReference>
<protein>
    <submittedName>
        <fullName evidence="7">MutS like protein</fullName>
    </submittedName>
</protein>
<gene>
    <name evidence="7" type="ORF">RFI_14437</name>
</gene>
<dbReference type="GO" id="GO:0006312">
    <property type="term" value="P:mitotic recombination"/>
    <property type="evidence" value="ECO:0007669"/>
    <property type="project" value="TreeGrafter"/>
</dbReference>
<comment type="caution">
    <text evidence="7">The sequence shown here is derived from an EMBL/GenBank/DDBJ whole genome shotgun (WGS) entry which is preliminary data.</text>
</comment>
<dbReference type="Gene3D" id="1.10.1420.10">
    <property type="match status" value="3"/>
</dbReference>
<dbReference type="SUPFAM" id="SSF48334">
    <property type="entry name" value="DNA repair protein MutS, domain III"/>
    <property type="match status" value="1"/>
</dbReference>
<dbReference type="OrthoDB" id="295033at2759"/>
<dbReference type="AlphaFoldDB" id="X6NAG2"/>
<dbReference type="PANTHER" id="PTHR11361:SF35">
    <property type="entry name" value="DNA MISMATCH REPAIR PROTEIN MSH2"/>
    <property type="match status" value="1"/>
</dbReference>
<sequence length="684" mass="76949">MSLFGLLNKCQTPMGSRLLSSWIRQPLVDIEKIKRRQKLVTLFFQNTDVRSKLRDDLMRGLPDLEKVSNKLRRGKASLKECVSLYNFCQRLPWIKEALSEVQDMLWEDTKVKDDSDIAMKETKEDESQNKSEKDVQNEYNLDEMDVSGLSPFQILERQFIKPLSVISHNFHNFSAMVEKVVDLEKVTTQREYLISATYDEVLSELDKKLRKVDKEMESIRQNFSALFNTKNNKDIVTLTYKNTYGWHLRVPMSTKGLKDLPSTYTKLASAKNGVLYGTSALDDLSKQKQRVMSKYNQRQDAIIKKVLEVTTSYLPVISNSVQALSHLDVLLSFAHVASCAPQTYVCPKILAMGSGEMIAVKARHPCLEMQDQLFSASGSISMDENKNDLNSDFDDNVLTSREMGKCVSNDVSLIAQKSNFQIVTGPNMGGKSTYIRMIGLLALMAQIGSFVPCEKAIITVVDSILARVGAGDHQLKGLSTFMAEMLETGTILEAATSNSLVIIDELGRGTSTYDGFGIAYAISEHIAKDLGCFCLFATHFHELTALANTLNGVVNKHVTAYKDDEKNQLTMLYKIQDGPCDHSFGIQVAQLAKFPKQVIERAEQKAQDLESVTKRPKITLQTFAQVRLLMTEFDEHKKKSKTETEHNEALQIFKQKLSNMCEKNQDLDSLVKNILSGGTVEMIP</sequence>
<dbReference type="OMA" id="LVRFPQK"/>
<dbReference type="PROSITE" id="PS00486">
    <property type="entry name" value="DNA_MISMATCH_REPAIR_2"/>
    <property type="match status" value="1"/>
</dbReference>
<proteinExistence type="inferred from homology"/>
<dbReference type="GO" id="GO:0005524">
    <property type="term" value="F:ATP binding"/>
    <property type="evidence" value="ECO:0007669"/>
    <property type="project" value="UniProtKB-KW"/>
</dbReference>
<dbReference type="InterPro" id="IPR007696">
    <property type="entry name" value="DNA_mismatch_repair_MutS_core"/>
</dbReference>
<keyword evidence="2" id="KW-0547">Nucleotide-binding</keyword>
<evidence type="ECO:0000256" key="1">
    <source>
        <dbReference type="ARBA" id="ARBA00006271"/>
    </source>
</evidence>
<dbReference type="InterPro" id="IPR027417">
    <property type="entry name" value="P-loop_NTPase"/>
</dbReference>
<evidence type="ECO:0000259" key="6">
    <source>
        <dbReference type="PROSITE" id="PS00486"/>
    </source>
</evidence>
<comment type="similarity">
    <text evidence="1">Belongs to the DNA mismatch repair MutS family.</text>
</comment>
<dbReference type="Proteomes" id="UP000023152">
    <property type="component" value="Unassembled WGS sequence"/>
</dbReference>
<reference evidence="7 8" key="1">
    <citation type="journal article" date="2013" name="Curr. Biol.">
        <title>The Genome of the Foraminiferan Reticulomyxa filosa.</title>
        <authorList>
            <person name="Glockner G."/>
            <person name="Hulsmann N."/>
            <person name="Schleicher M."/>
            <person name="Noegel A.A."/>
            <person name="Eichinger L."/>
            <person name="Gallinger C."/>
            <person name="Pawlowski J."/>
            <person name="Sierra R."/>
            <person name="Euteneuer U."/>
            <person name="Pillet L."/>
            <person name="Moustafa A."/>
            <person name="Platzer M."/>
            <person name="Groth M."/>
            <person name="Szafranski K."/>
            <person name="Schliwa M."/>
        </authorList>
    </citation>
    <scope>NUCLEOTIDE SEQUENCE [LARGE SCALE GENOMIC DNA]</scope>
</reference>
<evidence type="ECO:0000256" key="3">
    <source>
        <dbReference type="ARBA" id="ARBA00022840"/>
    </source>
</evidence>